<feature type="coiled-coil region" evidence="7">
    <location>
        <begin position="856"/>
        <end position="893"/>
    </location>
</feature>
<evidence type="ECO:0000259" key="10">
    <source>
        <dbReference type="PROSITE" id="PS50112"/>
    </source>
</evidence>
<dbReference type="PROSITE" id="PS50112">
    <property type="entry name" value="PAS"/>
    <property type="match status" value="4"/>
</dbReference>
<dbReference type="SMART" id="SM00065">
    <property type="entry name" value="GAF"/>
    <property type="match status" value="1"/>
</dbReference>
<dbReference type="InterPro" id="IPR000014">
    <property type="entry name" value="PAS"/>
</dbReference>
<dbReference type="SUPFAM" id="SSF55785">
    <property type="entry name" value="PYP-like sensor domain (PAS domain)"/>
    <property type="match status" value="5"/>
</dbReference>
<evidence type="ECO:0000256" key="1">
    <source>
        <dbReference type="ARBA" id="ARBA00000085"/>
    </source>
</evidence>
<dbReference type="CDD" id="cd00082">
    <property type="entry name" value="HisKA"/>
    <property type="match status" value="1"/>
</dbReference>
<dbReference type="InterPro" id="IPR000700">
    <property type="entry name" value="PAS-assoc_C"/>
</dbReference>
<feature type="domain" description="PAC" evidence="11">
    <location>
        <begin position="798"/>
        <end position="850"/>
    </location>
</feature>
<dbReference type="InterPro" id="IPR013655">
    <property type="entry name" value="PAS_fold_3"/>
</dbReference>
<evidence type="ECO:0000256" key="6">
    <source>
        <dbReference type="PROSITE-ProRule" id="PRU00169"/>
    </source>
</evidence>
<evidence type="ECO:0000256" key="2">
    <source>
        <dbReference type="ARBA" id="ARBA00012438"/>
    </source>
</evidence>
<comment type="caution">
    <text evidence="12">The sequence shown here is derived from an EMBL/GenBank/DDBJ whole genome shotgun (WGS) entry which is preliminary data.</text>
</comment>
<reference evidence="12 13" key="1">
    <citation type="submission" date="2019-06" db="EMBL/GenBank/DDBJ databases">
        <authorList>
            <person name="Jiang L."/>
        </authorList>
    </citation>
    <scope>NUCLEOTIDE SEQUENCE [LARGE SCALE GENOMIC DNA]</scope>
    <source>
        <strain evidence="12 13">YIM 48858</strain>
    </source>
</reference>
<evidence type="ECO:0000256" key="7">
    <source>
        <dbReference type="SAM" id="Coils"/>
    </source>
</evidence>
<dbReference type="InterPro" id="IPR001610">
    <property type="entry name" value="PAC"/>
</dbReference>
<comment type="catalytic activity">
    <reaction evidence="1">
        <text>ATP + protein L-histidine = ADP + protein N-phospho-L-histidine.</text>
        <dbReference type="EC" id="2.7.13.3"/>
    </reaction>
</comment>
<evidence type="ECO:0000259" key="9">
    <source>
        <dbReference type="PROSITE" id="PS50110"/>
    </source>
</evidence>
<dbReference type="InterPro" id="IPR004358">
    <property type="entry name" value="Sig_transdc_His_kin-like_C"/>
</dbReference>
<dbReference type="InterPro" id="IPR035965">
    <property type="entry name" value="PAS-like_dom_sf"/>
</dbReference>
<dbReference type="OrthoDB" id="9796100at2"/>
<evidence type="ECO:0000313" key="12">
    <source>
        <dbReference type="EMBL" id="TNC72010.1"/>
    </source>
</evidence>
<dbReference type="SMART" id="SM00091">
    <property type="entry name" value="PAS"/>
    <property type="match status" value="5"/>
</dbReference>
<dbReference type="Gene3D" id="1.10.287.130">
    <property type="match status" value="1"/>
</dbReference>
<dbReference type="InterPro" id="IPR013767">
    <property type="entry name" value="PAS_fold"/>
</dbReference>
<evidence type="ECO:0000256" key="4">
    <source>
        <dbReference type="ARBA" id="ARBA00022679"/>
    </source>
</evidence>
<dbReference type="PROSITE" id="PS50113">
    <property type="entry name" value="PAC"/>
    <property type="match status" value="4"/>
</dbReference>
<feature type="domain" description="Histidine kinase" evidence="8">
    <location>
        <begin position="902"/>
        <end position="1121"/>
    </location>
</feature>
<organism evidence="12 13">
    <name type="scientific">Rubellimicrobium roseum</name>
    <dbReference type="NCBI Taxonomy" id="687525"/>
    <lineage>
        <taxon>Bacteria</taxon>
        <taxon>Pseudomonadati</taxon>
        <taxon>Pseudomonadota</taxon>
        <taxon>Alphaproteobacteria</taxon>
        <taxon>Rhodobacterales</taxon>
        <taxon>Roseobacteraceae</taxon>
        <taxon>Rubellimicrobium</taxon>
    </lineage>
</organism>
<feature type="domain" description="PAC" evidence="11">
    <location>
        <begin position="243"/>
        <end position="295"/>
    </location>
</feature>
<dbReference type="InterPro" id="IPR036890">
    <property type="entry name" value="HATPase_C_sf"/>
</dbReference>
<dbReference type="GO" id="GO:0000155">
    <property type="term" value="F:phosphorelay sensor kinase activity"/>
    <property type="evidence" value="ECO:0007669"/>
    <property type="project" value="InterPro"/>
</dbReference>
<keyword evidence="3 6" id="KW-0597">Phosphoprotein</keyword>
<evidence type="ECO:0000313" key="13">
    <source>
        <dbReference type="Proteomes" id="UP000305709"/>
    </source>
</evidence>
<dbReference type="Pfam" id="PF13185">
    <property type="entry name" value="GAF_2"/>
    <property type="match status" value="1"/>
</dbReference>
<dbReference type="Pfam" id="PF08447">
    <property type="entry name" value="PAS_3"/>
    <property type="match status" value="4"/>
</dbReference>
<keyword evidence="4" id="KW-0808">Transferase</keyword>
<dbReference type="AlphaFoldDB" id="A0A5C4NDQ0"/>
<dbReference type="PROSITE" id="PS50110">
    <property type="entry name" value="RESPONSE_REGULATORY"/>
    <property type="match status" value="1"/>
</dbReference>
<dbReference type="SUPFAM" id="SSF55874">
    <property type="entry name" value="ATPase domain of HSP90 chaperone/DNA topoisomerase II/histidine kinase"/>
    <property type="match status" value="1"/>
</dbReference>
<feature type="domain" description="PAC" evidence="11">
    <location>
        <begin position="669"/>
        <end position="721"/>
    </location>
</feature>
<dbReference type="SMART" id="SM00388">
    <property type="entry name" value="HisKA"/>
    <property type="match status" value="1"/>
</dbReference>
<keyword evidence="5" id="KW-0418">Kinase</keyword>
<feature type="domain" description="Response regulatory" evidence="9">
    <location>
        <begin position="1142"/>
        <end position="1250"/>
    </location>
</feature>
<dbReference type="NCBIfam" id="TIGR00229">
    <property type="entry name" value="sensory_box"/>
    <property type="match status" value="5"/>
</dbReference>
<dbReference type="Pfam" id="PF00989">
    <property type="entry name" value="PAS"/>
    <property type="match status" value="1"/>
</dbReference>
<dbReference type="PANTHER" id="PTHR43304:SF1">
    <property type="entry name" value="PAC DOMAIN-CONTAINING PROTEIN"/>
    <property type="match status" value="1"/>
</dbReference>
<feature type="modified residue" description="4-aspartylphosphate" evidence="6">
    <location>
        <position position="1191"/>
    </location>
</feature>
<dbReference type="Gene3D" id="3.30.450.40">
    <property type="match status" value="1"/>
</dbReference>
<feature type="domain" description="PAC" evidence="11">
    <location>
        <begin position="368"/>
        <end position="421"/>
    </location>
</feature>
<evidence type="ECO:0000259" key="8">
    <source>
        <dbReference type="PROSITE" id="PS50109"/>
    </source>
</evidence>
<dbReference type="InterPro" id="IPR052162">
    <property type="entry name" value="Sensor_kinase/Photoreceptor"/>
</dbReference>
<dbReference type="Gene3D" id="3.30.565.10">
    <property type="entry name" value="Histidine kinase-like ATPase, C-terminal domain"/>
    <property type="match status" value="1"/>
</dbReference>
<dbReference type="Proteomes" id="UP000305709">
    <property type="component" value="Unassembled WGS sequence"/>
</dbReference>
<evidence type="ECO:0000259" key="11">
    <source>
        <dbReference type="PROSITE" id="PS50113"/>
    </source>
</evidence>
<evidence type="ECO:0000256" key="5">
    <source>
        <dbReference type="ARBA" id="ARBA00022777"/>
    </source>
</evidence>
<sequence>MWQDAAWPTRRRGVHGLSGATMNHGPALIVQDVRPLREPETSSDWTGQADFLALADTLPAPVFVSDPRGACLYANRAFTNQTGLPCDKLWGDGWLVPLHPADRARLIGSWAWAAATGEPFDIRHRLRSGDGTFRWFDSRLAPVREGGVIVRWVGTLTEVASAETPRVDEEAWYRALFEQAAVGVARVDLDGRILEANARFRSILGYSTEELRQSGFQGITHPEDLATDLDNVAALLAGRIPSYRMEKRYLTATGAEVWANLTVGLVRDVSGRPDFFVSVIEDISERRRTDDRVRASEARFRALIEHAPGKMWIARPDGTVDYFNAAWRGFTGQPQVPRRLSWLRDLHPDDRVALLADRRSAIRSGQPYSVECRIRRARDGAWRWHLGRVAPLRDERGAIFAWVGTATDIDDVRRADEERRVAARRDAFLLALEDRLRPLNDPIGMIVAAAEVLARELDVDRVCYGEVDEEADSYRIVAGRAPEVPSGVMDVTFRLAEFDPLLRALRGGAAFVCPDVQGDGRLRLAQGSAARKLSSLGAMICVPLVKNGRLDVVLSVEVGAVRDWTSEEVRLVEEVAARTWSAVERARSERRLRETEERYRLAAAATNDAIWDWQVSGDHVVWNEALRTLFGYSETATPGDWWLDRIHPEDRDRIDRDLNALVAGDGTKWSAEYRFRRADGSYADVLDRGFVQRDDQGGALRVIGAMLDMTARKAAEERLRDSEDRLRLATKAAAIGTWDFDPASGHLCWDVRCKELFGLPAEAAVTWRTFLDGLHPEDRERTTAAAEAALSPDGSGEYDIEYRTVGLADGVKRWVGAKGRCFFAEGRAVRFIGTVIDVSRARRAELELAELAAGLERRIEERTASLQETARVLETEMRHREEAQNRLLQAQKLEALGQVVGGVAHDFNNVLAAVQGAFNILSRRVTDDNLRFAIGEGRKAGDRAAALVRQMLAFARRQPAQPRVIRPETALPALEGMLRHAVGPGIAIRIDVSPGIWPVLADPHQLEVALLNLAVNARDAMPDGGTLTVSAGNLPAENAPPGEFAAGDRVAIRVTDTGCGMDEATLARAFEPFFTTKDVGKGTGLGLAQVHGVVQAGGGALQADSAPGRGTTISLVLPRSAIRAEPSEAASHGPSDLRGNARILLVDDDDQVRAITAALLRDLGHSVIEASGAAVAMAMAQIHPIDLLLTDVVMPGTDGPTLAQSLRLERPDLPVLFLTGYAAGHLLRGEKVIAKPFTGEELGRQVIEALAQPSDDTGPA</sequence>
<keyword evidence="13" id="KW-1185">Reference proteome</keyword>
<feature type="domain" description="PAS" evidence="10">
    <location>
        <begin position="722"/>
        <end position="793"/>
    </location>
</feature>
<dbReference type="SMART" id="SM00448">
    <property type="entry name" value="REC"/>
    <property type="match status" value="1"/>
</dbReference>
<dbReference type="SUPFAM" id="SSF55781">
    <property type="entry name" value="GAF domain-like"/>
    <property type="match status" value="1"/>
</dbReference>
<dbReference type="EC" id="2.7.13.3" evidence="2"/>
<dbReference type="SUPFAM" id="SSF52172">
    <property type="entry name" value="CheY-like"/>
    <property type="match status" value="1"/>
</dbReference>
<gene>
    <name evidence="12" type="ORF">FHG71_09760</name>
</gene>
<dbReference type="PANTHER" id="PTHR43304">
    <property type="entry name" value="PHYTOCHROME-LIKE PROTEIN CPH1"/>
    <property type="match status" value="1"/>
</dbReference>
<dbReference type="GO" id="GO:0006355">
    <property type="term" value="P:regulation of DNA-templated transcription"/>
    <property type="evidence" value="ECO:0007669"/>
    <property type="project" value="InterPro"/>
</dbReference>
<dbReference type="InterPro" id="IPR003594">
    <property type="entry name" value="HATPase_dom"/>
</dbReference>
<dbReference type="SMART" id="SM00387">
    <property type="entry name" value="HATPase_c"/>
    <property type="match status" value="1"/>
</dbReference>
<dbReference type="SMART" id="SM00086">
    <property type="entry name" value="PAC"/>
    <property type="match status" value="5"/>
</dbReference>
<dbReference type="FunFam" id="3.30.450.20:FF:000099">
    <property type="entry name" value="Sensory box sensor histidine kinase"/>
    <property type="match status" value="1"/>
</dbReference>
<dbReference type="InterPro" id="IPR005467">
    <property type="entry name" value="His_kinase_dom"/>
</dbReference>
<dbReference type="Pfam" id="PF00072">
    <property type="entry name" value="Response_reg"/>
    <property type="match status" value="1"/>
</dbReference>
<dbReference type="CDD" id="cd00130">
    <property type="entry name" value="PAS"/>
    <property type="match status" value="4"/>
</dbReference>
<keyword evidence="7" id="KW-0175">Coiled coil</keyword>
<feature type="domain" description="PAS" evidence="10">
    <location>
        <begin position="169"/>
        <end position="239"/>
    </location>
</feature>
<dbReference type="InterPro" id="IPR036097">
    <property type="entry name" value="HisK_dim/P_sf"/>
</dbReference>
<protein>
    <recommendedName>
        <fullName evidence="2">histidine kinase</fullName>
        <ecNumber evidence="2">2.7.13.3</ecNumber>
    </recommendedName>
</protein>
<proteinExistence type="predicted"/>
<name>A0A5C4NDQ0_9RHOB</name>
<dbReference type="Pfam" id="PF00512">
    <property type="entry name" value="HisKA"/>
    <property type="match status" value="1"/>
</dbReference>
<dbReference type="EMBL" id="VDFV01000010">
    <property type="protein sequence ID" value="TNC72010.1"/>
    <property type="molecule type" value="Genomic_DNA"/>
</dbReference>
<dbReference type="PRINTS" id="PR00344">
    <property type="entry name" value="BCTRLSENSOR"/>
</dbReference>
<dbReference type="InterPro" id="IPR003661">
    <property type="entry name" value="HisK_dim/P_dom"/>
</dbReference>
<dbReference type="PROSITE" id="PS50109">
    <property type="entry name" value="HIS_KIN"/>
    <property type="match status" value="1"/>
</dbReference>
<dbReference type="InterPro" id="IPR003018">
    <property type="entry name" value="GAF"/>
</dbReference>
<feature type="domain" description="PAS" evidence="10">
    <location>
        <begin position="47"/>
        <end position="106"/>
    </location>
</feature>
<dbReference type="InterPro" id="IPR001789">
    <property type="entry name" value="Sig_transdc_resp-reg_receiver"/>
</dbReference>
<dbReference type="InterPro" id="IPR011006">
    <property type="entry name" value="CheY-like_superfamily"/>
</dbReference>
<evidence type="ECO:0000256" key="3">
    <source>
        <dbReference type="ARBA" id="ARBA00022553"/>
    </source>
</evidence>
<dbReference type="Gene3D" id="3.40.50.2300">
    <property type="match status" value="1"/>
</dbReference>
<dbReference type="Pfam" id="PF02518">
    <property type="entry name" value="HATPase_c"/>
    <property type="match status" value="1"/>
</dbReference>
<dbReference type="SUPFAM" id="SSF47384">
    <property type="entry name" value="Homodimeric domain of signal transducing histidine kinase"/>
    <property type="match status" value="1"/>
</dbReference>
<dbReference type="Gene3D" id="3.30.450.20">
    <property type="entry name" value="PAS domain"/>
    <property type="match status" value="5"/>
</dbReference>
<accession>A0A5C4NDQ0</accession>
<dbReference type="InterPro" id="IPR029016">
    <property type="entry name" value="GAF-like_dom_sf"/>
</dbReference>
<feature type="domain" description="PAS" evidence="10">
    <location>
        <begin position="595"/>
        <end position="665"/>
    </location>
</feature>